<evidence type="ECO:0000313" key="3">
    <source>
        <dbReference type="Proteomes" id="UP000008311"/>
    </source>
</evidence>
<evidence type="ECO:0000313" key="2">
    <source>
        <dbReference type="EMBL" id="EEF41111.1"/>
    </source>
</evidence>
<keyword evidence="3" id="KW-1185">Reference proteome</keyword>
<proteinExistence type="predicted"/>
<evidence type="ECO:0000256" key="1">
    <source>
        <dbReference type="SAM" id="MobiDB-lite"/>
    </source>
</evidence>
<organism evidence="2 3">
    <name type="scientific">Ricinus communis</name>
    <name type="common">Castor bean</name>
    <dbReference type="NCBI Taxonomy" id="3988"/>
    <lineage>
        <taxon>Eukaryota</taxon>
        <taxon>Viridiplantae</taxon>
        <taxon>Streptophyta</taxon>
        <taxon>Embryophyta</taxon>
        <taxon>Tracheophyta</taxon>
        <taxon>Spermatophyta</taxon>
        <taxon>Magnoliopsida</taxon>
        <taxon>eudicotyledons</taxon>
        <taxon>Gunneridae</taxon>
        <taxon>Pentapetalae</taxon>
        <taxon>rosids</taxon>
        <taxon>fabids</taxon>
        <taxon>Malpighiales</taxon>
        <taxon>Euphorbiaceae</taxon>
        <taxon>Acalyphoideae</taxon>
        <taxon>Acalypheae</taxon>
        <taxon>Ricinus</taxon>
    </lineage>
</organism>
<gene>
    <name evidence="2" type="ORF">RCOM_0976830</name>
</gene>
<feature type="compositionally biased region" description="Acidic residues" evidence="1">
    <location>
        <begin position="153"/>
        <end position="172"/>
    </location>
</feature>
<dbReference type="EMBL" id="EQ973874">
    <property type="protein sequence ID" value="EEF41111.1"/>
    <property type="molecule type" value="Genomic_DNA"/>
</dbReference>
<dbReference type="PANTHER" id="PTHR34569:SF12">
    <property type="entry name" value="TRANSMEMBRANE PROTEIN"/>
    <property type="match status" value="1"/>
</dbReference>
<dbReference type="Proteomes" id="UP000008311">
    <property type="component" value="Unassembled WGS sequence"/>
</dbReference>
<dbReference type="InParanoid" id="B9S5I6"/>
<name>B9S5I6_RICCO</name>
<protein>
    <submittedName>
        <fullName evidence="2">Uncharacterized protein</fullName>
    </submittedName>
</protein>
<reference evidence="3" key="1">
    <citation type="journal article" date="2010" name="Nat. Biotechnol.">
        <title>Draft genome sequence of the oilseed species Ricinus communis.</title>
        <authorList>
            <person name="Chan A.P."/>
            <person name="Crabtree J."/>
            <person name="Zhao Q."/>
            <person name="Lorenzi H."/>
            <person name="Orvis J."/>
            <person name="Puiu D."/>
            <person name="Melake-Berhan A."/>
            <person name="Jones K.M."/>
            <person name="Redman J."/>
            <person name="Chen G."/>
            <person name="Cahoon E.B."/>
            <person name="Gedil M."/>
            <person name="Stanke M."/>
            <person name="Haas B.J."/>
            <person name="Wortman J.R."/>
            <person name="Fraser-Liggett C.M."/>
            <person name="Ravel J."/>
            <person name="Rabinowicz P.D."/>
        </authorList>
    </citation>
    <scope>NUCLEOTIDE SEQUENCE [LARGE SCALE GENOMIC DNA]</scope>
    <source>
        <strain evidence="3">cv. Hale</strain>
    </source>
</reference>
<feature type="region of interest" description="Disordered" evidence="1">
    <location>
        <begin position="148"/>
        <end position="172"/>
    </location>
</feature>
<accession>B9S5I6</accession>
<dbReference type="AlphaFoldDB" id="B9S5I6"/>
<dbReference type="PANTHER" id="PTHR34569">
    <property type="entry name" value="EXPRESSED PROTEIN"/>
    <property type="match status" value="1"/>
</dbReference>
<sequence length="172" mass="19508">MEKPSSTLTKTDTDNVEVTSTFLLHNGFINNNIPSLNHHHQYQISDMERISVKSATYTSLKDLLPVSPLSITSTSHNASWNEIPIKNPLVKQAALAYLQPMSTPPIAGGKGLFLRRLRDLICCRECGCFGWFNDLVFKSFSEAFLEQRRREESSDDDDDDDDEEEEEDEHNG</sequence>
<dbReference type="eggNOG" id="ENOG502S7M6">
    <property type="taxonomic scope" value="Eukaryota"/>
</dbReference>